<protein>
    <submittedName>
        <fullName evidence="1">Uncharacterized protein</fullName>
    </submittedName>
</protein>
<dbReference type="RefSeq" id="WP_285393669.1">
    <property type="nucleotide sequence ID" value="NZ_JASSVS010000016.1"/>
</dbReference>
<evidence type="ECO:0000313" key="1">
    <source>
        <dbReference type="EMBL" id="MDL0433671.1"/>
    </source>
</evidence>
<organism evidence="1 2">
    <name type="scientific">Marinobacter azerbaijanicus</name>
    <dbReference type="NCBI Taxonomy" id="3050455"/>
    <lineage>
        <taxon>Bacteria</taxon>
        <taxon>Pseudomonadati</taxon>
        <taxon>Pseudomonadota</taxon>
        <taxon>Gammaproteobacteria</taxon>
        <taxon>Pseudomonadales</taxon>
        <taxon>Marinobacteraceae</taxon>
        <taxon>Marinobacter</taxon>
    </lineage>
</organism>
<sequence length="311" mass="37124">MGVYTGNKRELFRGLDGTSSRDFVFYSNILISHGLISDGTTISHDACRQQVLNYLLMHEEKEREDQISWLNHKRNIYMLPREFFEWLENDERACCWAWGRLIIKPITPPVQSAFSFIENYKGFNETDFYSKPRIYPSNQKERLEAIIYFFDTTGYLLDFLTNTIETMKEAWATIYNNAHPLKFISPTNSEQCEWAWNYLNEHQMALSIFKPMNYSEKYLATVASLDLNDTHKDTKKLFTISMKKAWDQKKYRQKQEGKKPLNTYIRKETKAKLDWLSEQRGQNINKTIEWLIDKEYESHINAQGFWEERFK</sequence>
<dbReference type="EMBL" id="JASSVS010000016">
    <property type="protein sequence ID" value="MDL0433671.1"/>
    <property type="molecule type" value="Genomic_DNA"/>
</dbReference>
<keyword evidence="2" id="KW-1185">Reference proteome</keyword>
<name>A0ABT7IHQ3_9GAMM</name>
<comment type="caution">
    <text evidence="1">The sequence shown here is derived from an EMBL/GenBank/DDBJ whole genome shotgun (WGS) entry which is preliminary data.</text>
</comment>
<gene>
    <name evidence="1" type="ORF">QPM17_21230</name>
</gene>
<accession>A0ABT7IHQ3</accession>
<reference evidence="1 2" key="1">
    <citation type="submission" date="2023-06" db="EMBL/GenBank/DDBJ databases">
        <title>Marinobacter azerbaijanicus a moderately halophilic, isolated from Urmia Lake in Azerbaijan region of Iran.</title>
        <authorList>
            <person name="Sanchez-Porro C."/>
            <person name="Aghdam E.M."/>
            <person name="Saheb S.M."/>
            <person name="Tarhriz V."/>
            <person name="Kazemi E."/>
            <person name="Ammozegar M.A."/>
            <person name="Ventosa A."/>
            <person name="Hejazi M.S."/>
        </authorList>
    </citation>
    <scope>NUCLEOTIDE SEQUENCE [LARGE SCALE GENOMIC DNA]</scope>
    <source>
        <strain evidence="1 2">TBZ242</strain>
    </source>
</reference>
<proteinExistence type="predicted"/>
<dbReference type="Proteomes" id="UP001227964">
    <property type="component" value="Unassembled WGS sequence"/>
</dbReference>
<evidence type="ECO:0000313" key="2">
    <source>
        <dbReference type="Proteomes" id="UP001227964"/>
    </source>
</evidence>